<dbReference type="Proteomes" id="UP001530293">
    <property type="component" value="Unassembled WGS sequence"/>
</dbReference>
<feature type="compositionally biased region" description="Basic and acidic residues" evidence="1">
    <location>
        <begin position="217"/>
        <end position="230"/>
    </location>
</feature>
<sequence>MGFKNACAHVLRIIVLGLLIYSMVLSSMVISSCHLIDAITPDDAAHSVGIISFENEQGNCVPHNTFVIDNYNGMEMAAKVGGYLAPSLSALAVLILLLEFCRLDAGCLGTKCIPGMLMVGATVCQGLTFLLFKSDIFCHNEAISTCDLGNAGYNSIQAILMYAGCLVLYTFGPNPGPFAFNTSSNTTTTSSKGTSTSKSSSKSKNKKSKKKKIGPGKGEDYTKEMYEQRRKEKKVKSRGVSGRSKEEIFHERSKSSSSRDEKYETSIELYDPKKDSKRRSRSQQKYDDYVDAEPDGMDWSAFTPNQRDEYYERQRSKKRERRKKESEREKLRAWAREVDERRNRSRSPRSYGDEYSRGYDESYGDSYYDESYRHDDKYHHSDSRGNYDEEQIIADGDGDYSDYGSRSGRDSRYSRSQDDRDSRYSRSYDDRDSRYSRNRDDYSYAQDEYSYAEDDYDDEAPGDDSYYDSRSSYSSSRRSRSGGRSRSRDRRSYNGPL</sequence>
<feature type="compositionally biased region" description="Basic and acidic residues" evidence="1">
    <location>
        <begin position="243"/>
        <end position="274"/>
    </location>
</feature>
<keyword evidence="2" id="KW-0812">Transmembrane</keyword>
<feature type="compositionally biased region" description="Low complexity" evidence="1">
    <location>
        <begin position="182"/>
        <end position="200"/>
    </location>
</feature>
<evidence type="ECO:0000256" key="2">
    <source>
        <dbReference type="SAM" id="Phobius"/>
    </source>
</evidence>
<feature type="compositionally biased region" description="Acidic residues" evidence="1">
    <location>
        <begin position="388"/>
        <end position="400"/>
    </location>
</feature>
<evidence type="ECO:0000313" key="3">
    <source>
        <dbReference type="EMBL" id="KAL3761156.1"/>
    </source>
</evidence>
<feature type="compositionally biased region" description="Basic and acidic residues" evidence="1">
    <location>
        <begin position="323"/>
        <end position="342"/>
    </location>
</feature>
<dbReference type="EMBL" id="JALLBG020000156">
    <property type="protein sequence ID" value="KAL3761156.1"/>
    <property type="molecule type" value="Genomic_DNA"/>
</dbReference>
<comment type="caution">
    <text evidence="3">The sequence shown here is derived from an EMBL/GenBank/DDBJ whole genome shotgun (WGS) entry which is preliminary data.</text>
</comment>
<proteinExistence type="predicted"/>
<name>A0ABD3MEE6_9STRA</name>
<feature type="compositionally biased region" description="Basic and acidic residues" evidence="1">
    <location>
        <begin position="407"/>
        <end position="442"/>
    </location>
</feature>
<feature type="compositionally biased region" description="Basic residues" evidence="1">
    <location>
        <begin position="201"/>
        <end position="214"/>
    </location>
</feature>
<feature type="transmembrane region" description="Helical" evidence="2">
    <location>
        <begin position="80"/>
        <end position="100"/>
    </location>
</feature>
<dbReference type="AlphaFoldDB" id="A0ABD3MEE6"/>
<dbReference type="PROSITE" id="PS51257">
    <property type="entry name" value="PROKAR_LIPOPROTEIN"/>
    <property type="match status" value="1"/>
</dbReference>
<feature type="compositionally biased region" description="Basic residues" evidence="1">
    <location>
        <begin position="477"/>
        <end position="489"/>
    </location>
</feature>
<feature type="compositionally biased region" description="Basic and acidic residues" evidence="1">
    <location>
        <begin position="370"/>
        <end position="387"/>
    </location>
</feature>
<feature type="transmembrane region" description="Helical" evidence="2">
    <location>
        <begin position="112"/>
        <end position="132"/>
    </location>
</feature>
<feature type="compositionally biased region" description="Acidic residues" evidence="1">
    <location>
        <begin position="450"/>
        <end position="466"/>
    </location>
</feature>
<accession>A0ABD3MEE6</accession>
<feature type="transmembrane region" description="Helical" evidence="2">
    <location>
        <begin position="9"/>
        <end position="30"/>
    </location>
</feature>
<keyword evidence="4" id="KW-1185">Reference proteome</keyword>
<evidence type="ECO:0000313" key="4">
    <source>
        <dbReference type="Proteomes" id="UP001530293"/>
    </source>
</evidence>
<keyword evidence="2" id="KW-1133">Transmembrane helix</keyword>
<feature type="region of interest" description="Disordered" evidence="1">
    <location>
        <begin position="182"/>
        <end position="497"/>
    </location>
</feature>
<feature type="compositionally biased region" description="Basic and acidic residues" evidence="1">
    <location>
        <begin position="351"/>
        <end position="360"/>
    </location>
</feature>
<protein>
    <submittedName>
        <fullName evidence="3">Uncharacterized protein</fullName>
    </submittedName>
</protein>
<keyword evidence="2" id="KW-0472">Membrane</keyword>
<organism evidence="3 4">
    <name type="scientific">Discostella pseudostelligera</name>
    <dbReference type="NCBI Taxonomy" id="259834"/>
    <lineage>
        <taxon>Eukaryota</taxon>
        <taxon>Sar</taxon>
        <taxon>Stramenopiles</taxon>
        <taxon>Ochrophyta</taxon>
        <taxon>Bacillariophyta</taxon>
        <taxon>Coscinodiscophyceae</taxon>
        <taxon>Thalassiosirophycidae</taxon>
        <taxon>Stephanodiscales</taxon>
        <taxon>Stephanodiscaceae</taxon>
        <taxon>Discostella</taxon>
    </lineage>
</organism>
<gene>
    <name evidence="3" type="ORF">ACHAWU_000251</name>
</gene>
<reference evidence="3 4" key="1">
    <citation type="submission" date="2024-10" db="EMBL/GenBank/DDBJ databases">
        <title>Updated reference genomes for cyclostephanoid diatoms.</title>
        <authorList>
            <person name="Roberts W.R."/>
            <person name="Alverson A.J."/>
        </authorList>
    </citation>
    <scope>NUCLEOTIDE SEQUENCE [LARGE SCALE GENOMIC DNA]</scope>
    <source>
        <strain evidence="3 4">AJA232-27</strain>
    </source>
</reference>
<evidence type="ECO:0000256" key="1">
    <source>
        <dbReference type="SAM" id="MobiDB-lite"/>
    </source>
</evidence>